<proteinExistence type="predicted"/>
<evidence type="ECO:0000313" key="1">
    <source>
        <dbReference type="EMBL" id="VDM50047.1"/>
    </source>
</evidence>
<reference evidence="3" key="1">
    <citation type="submission" date="2016-06" db="UniProtKB">
        <authorList>
            <consortium name="WormBaseParasite"/>
        </authorList>
    </citation>
    <scope>IDENTIFICATION</scope>
</reference>
<accession>A0A183VDA6</accession>
<gene>
    <name evidence="1" type="ORF">TCNE_LOCUS18726</name>
</gene>
<dbReference type="WBParaSite" id="TCNE_0001873001-mRNA-1">
    <property type="protein sequence ID" value="TCNE_0001873001-mRNA-1"/>
    <property type="gene ID" value="TCNE_0001873001"/>
</dbReference>
<dbReference type="EMBL" id="UYWY01025887">
    <property type="protein sequence ID" value="VDM50047.1"/>
    <property type="molecule type" value="Genomic_DNA"/>
</dbReference>
<organism evidence="2 3">
    <name type="scientific">Toxocara canis</name>
    <name type="common">Canine roundworm</name>
    <dbReference type="NCBI Taxonomy" id="6265"/>
    <lineage>
        <taxon>Eukaryota</taxon>
        <taxon>Metazoa</taxon>
        <taxon>Ecdysozoa</taxon>
        <taxon>Nematoda</taxon>
        <taxon>Chromadorea</taxon>
        <taxon>Rhabditida</taxon>
        <taxon>Spirurina</taxon>
        <taxon>Ascaridomorpha</taxon>
        <taxon>Ascaridoidea</taxon>
        <taxon>Toxocaridae</taxon>
        <taxon>Toxocara</taxon>
    </lineage>
</organism>
<keyword evidence="2" id="KW-1185">Reference proteome</keyword>
<name>A0A183VDA6_TOXCA</name>
<evidence type="ECO:0000313" key="2">
    <source>
        <dbReference type="Proteomes" id="UP000050794"/>
    </source>
</evidence>
<evidence type="ECO:0000313" key="3">
    <source>
        <dbReference type="WBParaSite" id="TCNE_0001873001-mRNA-1"/>
    </source>
</evidence>
<protein>
    <submittedName>
        <fullName evidence="3">Polyprotein</fullName>
    </submittedName>
</protein>
<reference evidence="1 2" key="2">
    <citation type="submission" date="2018-11" db="EMBL/GenBank/DDBJ databases">
        <authorList>
            <consortium name="Pathogen Informatics"/>
        </authorList>
    </citation>
    <scope>NUCLEOTIDE SEQUENCE [LARGE SCALE GENOMIC DNA]</scope>
</reference>
<sequence length="133" mass="15551">MDYETHEESDEESDGITYWRLRSDPNARNHIRREHRGSMLRLKPVSLRSALSIIQPIPVEEGTFWRKLGWSRMHELKKSPFLIEHVFERKIRLEYQCDEGFVSMDEIKIGLIGSYSIADLVVVNAVHLDAQQA</sequence>
<dbReference type="Proteomes" id="UP000050794">
    <property type="component" value="Unassembled WGS sequence"/>
</dbReference>
<dbReference type="AlphaFoldDB" id="A0A183VDA6"/>